<keyword evidence="1" id="KW-0732">Signal</keyword>
<evidence type="ECO:0000313" key="3">
    <source>
        <dbReference type="Proteomes" id="UP000824135"/>
    </source>
</evidence>
<evidence type="ECO:0000256" key="1">
    <source>
        <dbReference type="SAM" id="SignalP"/>
    </source>
</evidence>
<organism evidence="2 3">
    <name type="scientific">Candidatus Borkfalkia excrementavium</name>
    <dbReference type="NCBI Taxonomy" id="2838505"/>
    <lineage>
        <taxon>Bacteria</taxon>
        <taxon>Bacillati</taxon>
        <taxon>Bacillota</taxon>
        <taxon>Clostridia</taxon>
        <taxon>Christensenellales</taxon>
        <taxon>Christensenellaceae</taxon>
        <taxon>Candidatus Borkfalkia</taxon>
    </lineage>
</organism>
<dbReference type="PROSITE" id="PS51257">
    <property type="entry name" value="PROKAR_LIPOPROTEIN"/>
    <property type="match status" value="1"/>
</dbReference>
<dbReference type="SUPFAM" id="SSF53850">
    <property type="entry name" value="Periplasmic binding protein-like II"/>
    <property type="match status" value="1"/>
</dbReference>
<sequence>MKKFFACLLSALVLTVGAVFFTACGNDNDPDTIDVYLPDGTPGLALAEAITKGVDGIDEEIAYHIVSADEITGFVSNGSADLAIMPTNAAAKIYGNGAKISLMSTNVFGNLYVMGVGGADTLEELAGKEVLVTIGTTKAMFEYILSARGVTCKLTPVSDGKEILNQMKVAAEVGEECYGVMGEPQVTACKKQVTGAVEVVNFQQQWKDLQNSDDSYPQASLVVNTDFLQENRAAAETFANSLSTNAAWIANTDNIASFKAALQNKGYTSDTSSLISAPIDLTTIANCNLGFRKSSEIKDAVKEYVGILNGGQTLDDNFFYAFTA</sequence>
<dbReference type="EMBL" id="DXCO01000021">
    <property type="protein sequence ID" value="HIY77928.1"/>
    <property type="molecule type" value="Genomic_DNA"/>
</dbReference>
<dbReference type="PANTHER" id="PTHR30024:SF46">
    <property type="entry name" value="ABC TRANSPORTER, SUBSTRATE-BINDING LIPOPROTEIN"/>
    <property type="match status" value="1"/>
</dbReference>
<dbReference type="Proteomes" id="UP000824135">
    <property type="component" value="Unassembled WGS sequence"/>
</dbReference>
<reference evidence="2" key="1">
    <citation type="journal article" date="2021" name="PeerJ">
        <title>Extensive microbial diversity within the chicken gut microbiome revealed by metagenomics and culture.</title>
        <authorList>
            <person name="Gilroy R."/>
            <person name="Ravi A."/>
            <person name="Getino M."/>
            <person name="Pursley I."/>
            <person name="Horton D.L."/>
            <person name="Alikhan N.F."/>
            <person name="Baker D."/>
            <person name="Gharbi K."/>
            <person name="Hall N."/>
            <person name="Watson M."/>
            <person name="Adriaenssens E.M."/>
            <person name="Foster-Nyarko E."/>
            <person name="Jarju S."/>
            <person name="Secka A."/>
            <person name="Antonio M."/>
            <person name="Oren A."/>
            <person name="Chaudhuri R.R."/>
            <person name="La Ragione R."/>
            <person name="Hildebrand F."/>
            <person name="Pallen M.J."/>
        </authorList>
    </citation>
    <scope>NUCLEOTIDE SEQUENCE</scope>
    <source>
        <strain evidence="2">CHK199-9574</strain>
    </source>
</reference>
<comment type="caution">
    <text evidence="2">The sequence shown here is derived from an EMBL/GenBank/DDBJ whole genome shotgun (WGS) entry which is preliminary data.</text>
</comment>
<dbReference type="AlphaFoldDB" id="A0A9D1Z814"/>
<proteinExistence type="predicted"/>
<name>A0A9D1Z814_9FIRM</name>
<evidence type="ECO:0000313" key="2">
    <source>
        <dbReference type="EMBL" id="HIY77928.1"/>
    </source>
</evidence>
<dbReference type="PANTHER" id="PTHR30024">
    <property type="entry name" value="ALIPHATIC SULFONATES-BINDING PROTEIN-RELATED"/>
    <property type="match status" value="1"/>
</dbReference>
<accession>A0A9D1Z814</accession>
<protein>
    <recommendedName>
        <fullName evidence="4">ABC transporter substrate-binding protein</fullName>
    </recommendedName>
</protein>
<feature type="signal peptide" evidence="1">
    <location>
        <begin position="1"/>
        <end position="25"/>
    </location>
</feature>
<gene>
    <name evidence="2" type="ORF">H9728_02685</name>
</gene>
<evidence type="ECO:0008006" key="4">
    <source>
        <dbReference type="Google" id="ProtNLM"/>
    </source>
</evidence>
<reference evidence="2" key="2">
    <citation type="submission" date="2021-04" db="EMBL/GenBank/DDBJ databases">
        <authorList>
            <person name="Gilroy R."/>
        </authorList>
    </citation>
    <scope>NUCLEOTIDE SEQUENCE</scope>
    <source>
        <strain evidence="2">CHK199-9574</strain>
    </source>
</reference>
<dbReference type="Gene3D" id="3.40.190.10">
    <property type="entry name" value="Periplasmic binding protein-like II"/>
    <property type="match status" value="2"/>
</dbReference>
<feature type="chain" id="PRO_5038909555" description="ABC transporter substrate-binding protein" evidence="1">
    <location>
        <begin position="26"/>
        <end position="324"/>
    </location>
</feature>